<dbReference type="Proteomes" id="UP000005723">
    <property type="component" value="Unassembled WGS sequence"/>
</dbReference>
<sequence>MVRNFAILNKNNSIYIGCTTVYFLSSAQGVAMPVITFHLSPSWYQQHPVDSHSRLQQACRDLCVELLDAETDKVQIQMLLACQPLLGSPLYAEVKYRQQPHRDQALMATFMQELERIIDRHYHLATPRIRCFPLANNALYAKN</sequence>
<dbReference type="EMBL" id="ADBY01000025">
    <property type="protein sequence ID" value="EFE96932.1"/>
    <property type="molecule type" value="Genomic_DNA"/>
</dbReference>
<evidence type="ECO:0000313" key="2">
    <source>
        <dbReference type="Proteomes" id="UP000005723"/>
    </source>
</evidence>
<proteinExistence type="predicted"/>
<accession>D4E026</accession>
<protein>
    <submittedName>
        <fullName evidence="1">Uncharacterized protein</fullName>
    </submittedName>
</protein>
<keyword evidence="2" id="KW-1185">Reference proteome</keyword>
<organism evidence="1 2">
    <name type="scientific">Serratia odorifera DSM 4582</name>
    <dbReference type="NCBI Taxonomy" id="667129"/>
    <lineage>
        <taxon>Bacteria</taxon>
        <taxon>Pseudomonadati</taxon>
        <taxon>Pseudomonadota</taxon>
        <taxon>Gammaproteobacteria</taxon>
        <taxon>Enterobacterales</taxon>
        <taxon>Yersiniaceae</taxon>
        <taxon>Serratia</taxon>
    </lineage>
</organism>
<name>D4E026_SEROD</name>
<dbReference type="AlphaFoldDB" id="D4E026"/>
<comment type="caution">
    <text evidence="1">The sequence shown here is derived from an EMBL/GenBank/DDBJ whole genome shotgun (WGS) entry which is preliminary data.</text>
</comment>
<dbReference type="STRING" id="667129.HMPREF0758_1526"/>
<reference evidence="1 2" key="1">
    <citation type="submission" date="2010-01" db="EMBL/GenBank/DDBJ databases">
        <authorList>
            <person name="Muzny D."/>
            <person name="Qin X."/>
            <person name="Deng J."/>
            <person name="Jiang H."/>
            <person name="Liu Y."/>
            <person name="Qu J."/>
            <person name="Song X.-Z."/>
            <person name="Zhang L."/>
            <person name="Thornton R."/>
            <person name="Coyle M."/>
            <person name="Francisco L."/>
            <person name="Jackson L."/>
            <person name="Javaid M."/>
            <person name="Korchina V."/>
            <person name="Kovar C."/>
            <person name="Mata R."/>
            <person name="Mathew T."/>
            <person name="Ngo R."/>
            <person name="Nguyen L."/>
            <person name="Nguyen N."/>
            <person name="Okwuonu G."/>
            <person name="Ongeri F."/>
            <person name="Pham C."/>
            <person name="Simmons D."/>
            <person name="Wilczek-Boney K."/>
            <person name="Hale W."/>
            <person name="Jakkamsetti A."/>
            <person name="Pham P."/>
            <person name="Ruth R."/>
            <person name="San Lucas F."/>
            <person name="Warren J."/>
            <person name="Zhang J."/>
            <person name="Zhao Z."/>
            <person name="Zhou C."/>
            <person name="Zhu D."/>
            <person name="Lee S."/>
            <person name="Bess C."/>
            <person name="Blankenburg K."/>
            <person name="Forbes L."/>
            <person name="Fu Q."/>
            <person name="Gubbala S."/>
            <person name="Hirani K."/>
            <person name="Jayaseelan J.C."/>
            <person name="Lara F."/>
            <person name="Munidasa M."/>
            <person name="Palculict T."/>
            <person name="Patil S."/>
            <person name="Pu L.-L."/>
            <person name="Saada N."/>
            <person name="Tang L."/>
            <person name="Weissenberger G."/>
            <person name="Zhu Y."/>
            <person name="Hemphill L."/>
            <person name="Shang Y."/>
            <person name="Youmans B."/>
            <person name="Ayvaz T."/>
            <person name="Ross M."/>
            <person name="Santibanez J."/>
            <person name="Aqrawi P."/>
            <person name="Gross S."/>
            <person name="Joshi V."/>
            <person name="Fowler G."/>
            <person name="Nazareth L."/>
            <person name="Reid J."/>
            <person name="Worley K."/>
            <person name="Petrosino J."/>
            <person name="Highlander S."/>
            <person name="Gibbs R."/>
        </authorList>
    </citation>
    <scope>NUCLEOTIDE SEQUENCE [LARGE SCALE GENOMIC DNA]</scope>
    <source>
        <strain evidence="1 2">DSM 4582</strain>
    </source>
</reference>
<evidence type="ECO:0000313" key="1">
    <source>
        <dbReference type="EMBL" id="EFE96932.1"/>
    </source>
</evidence>
<dbReference type="HOGENOM" id="CLU_150685_0_0_6"/>
<gene>
    <name evidence="1" type="ORF">HMPREF0758_1526</name>
</gene>